<sequence>MTLPSWFARVRWIVLLPVALFLGLGAWALASPIGASPDDDFHLASIWCAGGDRAGLCAPGDTPTERTVDSSLVNSACFAYDPTVSASCQASLGLFEAGTPTVSTDRGSFSSNYPPVFYAVMNWFASPDIELSAMIMRFVNILFFIGSGIALWFLLARENRRTLLLMWAVTTVPLGLSLIASNNPSSWAITGVPTAWFALYGFLKKPESANADGRRENEWSPRRISLAAVFAIEAFLASGARGDAALYTIIGSAVAVALTWRRSRDYAYALVVPAVLAVVSSLFFLLSGQSAVAAQGLSSSETSEIVAQNPRTGLGVLAVNVAQLPFLWVGAFGSWGLGWLDTEMPAIVWAAAAGVAVAILFFALGKSNRTRVWTAAAIGGLTALIPLYVLQRSLSYVGEQVQPRYILPLMILCAGVLLLSLERSDVSLTRPQGLLAALALSAASAMALFVNIKRYVAGINTSSGVNLDAGIQWWWNVALTPMAVWAIGALALTAVFLSVFHIAHTRR</sequence>
<feature type="transmembrane region" description="Helical" evidence="1">
    <location>
        <begin position="267"/>
        <end position="286"/>
    </location>
</feature>
<feature type="transmembrane region" description="Helical" evidence="1">
    <location>
        <begin position="223"/>
        <end position="238"/>
    </location>
</feature>
<gene>
    <name evidence="2" type="ORF">UFOPK1591_00620</name>
</gene>
<feature type="transmembrane region" description="Helical" evidence="1">
    <location>
        <begin position="482"/>
        <end position="503"/>
    </location>
</feature>
<organism evidence="2">
    <name type="scientific">freshwater metagenome</name>
    <dbReference type="NCBI Taxonomy" id="449393"/>
    <lineage>
        <taxon>unclassified sequences</taxon>
        <taxon>metagenomes</taxon>
        <taxon>ecological metagenomes</taxon>
    </lineage>
</organism>
<dbReference type="AlphaFoldDB" id="A0A6J6D6D7"/>
<accession>A0A6J6D6D7</accession>
<evidence type="ECO:0000256" key="1">
    <source>
        <dbReference type="SAM" id="Phobius"/>
    </source>
</evidence>
<name>A0A6J6D6D7_9ZZZZ</name>
<feature type="transmembrane region" description="Helical" evidence="1">
    <location>
        <begin position="402"/>
        <end position="421"/>
    </location>
</feature>
<proteinExistence type="predicted"/>
<protein>
    <submittedName>
        <fullName evidence="2">Unannotated protein</fullName>
    </submittedName>
</protein>
<evidence type="ECO:0000313" key="2">
    <source>
        <dbReference type="EMBL" id="CAB4559367.1"/>
    </source>
</evidence>
<feature type="transmembrane region" description="Helical" evidence="1">
    <location>
        <begin position="372"/>
        <end position="390"/>
    </location>
</feature>
<feature type="transmembrane region" description="Helical" evidence="1">
    <location>
        <begin position="433"/>
        <end position="452"/>
    </location>
</feature>
<dbReference type="InterPro" id="IPR018674">
    <property type="entry name" value="DUF2142_membrane"/>
</dbReference>
<feature type="transmembrane region" description="Helical" evidence="1">
    <location>
        <begin position="134"/>
        <end position="155"/>
    </location>
</feature>
<keyword evidence="1" id="KW-0472">Membrane</keyword>
<feature type="transmembrane region" description="Helical" evidence="1">
    <location>
        <begin position="186"/>
        <end position="203"/>
    </location>
</feature>
<keyword evidence="1" id="KW-1133">Transmembrane helix</keyword>
<keyword evidence="1" id="KW-0812">Transmembrane</keyword>
<feature type="transmembrane region" description="Helical" evidence="1">
    <location>
        <begin position="346"/>
        <end position="365"/>
    </location>
</feature>
<reference evidence="2" key="1">
    <citation type="submission" date="2020-05" db="EMBL/GenBank/DDBJ databases">
        <authorList>
            <person name="Chiriac C."/>
            <person name="Salcher M."/>
            <person name="Ghai R."/>
            <person name="Kavagutti S V."/>
        </authorList>
    </citation>
    <scope>NUCLEOTIDE SEQUENCE</scope>
</reference>
<feature type="transmembrane region" description="Helical" evidence="1">
    <location>
        <begin position="162"/>
        <end position="180"/>
    </location>
</feature>
<dbReference type="EMBL" id="CAEZTD010000035">
    <property type="protein sequence ID" value="CAB4559367.1"/>
    <property type="molecule type" value="Genomic_DNA"/>
</dbReference>
<dbReference type="Pfam" id="PF09913">
    <property type="entry name" value="DUF2142"/>
    <property type="match status" value="1"/>
</dbReference>